<accession>A0ACC3YIX3</accession>
<dbReference type="Proteomes" id="UP000805649">
    <property type="component" value="Unassembled WGS sequence"/>
</dbReference>
<reference evidence="1 2" key="1">
    <citation type="journal article" date="2020" name="Phytopathology">
        <title>Genome Sequence Resources of Colletotrichum truncatum, C. plurivorum, C. musicola, and C. sojae: Four Species Pathogenic to Soybean (Glycine max).</title>
        <authorList>
            <person name="Rogerio F."/>
            <person name="Boufleur T.R."/>
            <person name="Ciampi-Guillardi M."/>
            <person name="Sukno S.A."/>
            <person name="Thon M.R."/>
            <person name="Massola Junior N.S."/>
            <person name="Baroncelli R."/>
        </authorList>
    </citation>
    <scope>NUCLEOTIDE SEQUENCE [LARGE SCALE GENOMIC DNA]</scope>
    <source>
        <strain evidence="1 2">CMES1059</strain>
    </source>
</reference>
<gene>
    <name evidence="1" type="ORF">CTRU02_212793</name>
</gene>
<keyword evidence="2" id="KW-1185">Reference proteome</keyword>
<dbReference type="EMBL" id="VUJX02000009">
    <property type="protein sequence ID" value="KAL0931840.1"/>
    <property type="molecule type" value="Genomic_DNA"/>
</dbReference>
<sequence length="154" mass="16412">MRLSFTRIAAATLAILSNSGAVLASPAPDVAPVPLPSPVTPLPPVPPTELPKADLCCCNTKNWEWQCKVPHVFGGSPDPPCTKALCPWNPKKEKQCCCCMPGPGWNVQCRRTPINEPCICLAIYCGIAFDETWLPGYPGLPKPPIGNPLPVDGA</sequence>
<comment type="caution">
    <text evidence="1">The sequence shown here is derived from an EMBL/GenBank/DDBJ whole genome shotgun (WGS) entry which is preliminary data.</text>
</comment>
<name>A0ACC3YIX3_COLTU</name>
<evidence type="ECO:0000313" key="1">
    <source>
        <dbReference type="EMBL" id="KAL0931840.1"/>
    </source>
</evidence>
<evidence type="ECO:0000313" key="2">
    <source>
        <dbReference type="Proteomes" id="UP000805649"/>
    </source>
</evidence>
<protein>
    <submittedName>
        <fullName evidence="1">Uncharacterized protein</fullName>
    </submittedName>
</protein>
<organism evidence="1 2">
    <name type="scientific">Colletotrichum truncatum</name>
    <name type="common">Anthracnose fungus</name>
    <name type="synonym">Colletotrichum capsici</name>
    <dbReference type="NCBI Taxonomy" id="5467"/>
    <lineage>
        <taxon>Eukaryota</taxon>
        <taxon>Fungi</taxon>
        <taxon>Dikarya</taxon>
        <taxon>Ascomycota</taxon>
        <taxon>Pezizomycotina</taxon>
        <taxon>Sordariomycetes</taxon>
        <taxon>Hypocreomycetidae</taxon>
        <taxon>Glomerellales</taxon>
        <taxon>Glomerellaceae</taxon>
        <taxon>Colletotrichum</taxon>
        <taxon>Colletotrichum truncatum species complex</taxon>
    </lineage>
</organism>
<proteinExistence type="predicted"/>